<dbReference type="InterPro" id="IPR013178">
    <property type="entry name" value="Histone_AcTrfase_Rtt109/CBP"/>
</dbReference>
<keyword evidence="4" id="KW-0156">Chromatin regulator</keyword>
<dbReference type="InterPro" id="IPR013087">
    <property type="entry name" value="Znf_C2H2_type"/>
</dbReference>
<evidence type="ECO:0000256" key="4">
    <source>
        <dbReference type="ARBA" id="ARBA00022853"/>
    </source>
</evidence>
<evidence type="ECO:0000256" key="10">
    <source>
        <dbReference type="SAM" id="MobiDB-lite"/>
    </source>
</evidence>
<evidence type="ECO:0000259" key="11">
    <source>
        <dbReference type="PROSITE" id="PS50157"/>
    </source>
</evidence>
<dbReference type="InParanoid" id="A8X3L4"/>
<keyword evidence="9" id="KW-0479">Metal-binding</keyword>
<comment type="catalytic activity">
    <reaction evidence="8">
        <text>L-lysyl-[protein] + acetyl-CoA = N(6)-acetyl-L-lysyl-[protein] + CoA + H(+)</text>
        <dbReference type="Rhea" id="RHEA:45948"/>
        <dbReference type="Rhea" id="RHEA-COMP:9752"/>
        <dbReference type="Rhea" id="RHEA-COMP:10731"/>
        <dbReference type="ChEBI" id="CHEBI:15378"/>
        <dbReference type="ChEBI" id="CHEBI:29969"/>
        <dbReference type="ChEBI" id="CHEBI:57287"/>
        <dbReference type="ChEBI" id="CHEBI:57288"/>
        <dbReference type="ChEBI" id="CHEBI:61930"/>
        <dbReference type="EC" id="2.3.1.48"/>
    </reaction>
</comment>
<evidence type="ECO:0000256" key="9">
    <source>
        <dbReference type="PROSITE-ProRule" id="PRU00042"/>
    </source>
</evidence>
<dbReference type="HOGENOM" id="CLU_479983_0_0_1"/>
<dbReference type="PROSITE" id="PS51727">
    <property type="entry name" value="CBP_P300_HAT"/>
    <property type="match status" value="1"/>
</dbReference>
<evidence type="ECO:0000256" key="5">
    <source>
        <dbReference type="ARBA" id="ARBA00023015"/>
    </source>
</evidence>
<dbReference type="GO" id="GO:0000123">
    <property type="term" value="C:histone acetyltransferase complex"/>
    <property type="evidence" value="ECO:0000318"/>
    <property type="project" value="GO_Central"/>
</dbReference>
<dbReference type="GO" id="GO:0008270">
    <property type="term" value="F:zinc ion binding"/>
    <property type="evidence" value="ECO:0007669"/>
    <property type="project" value="UniProtKB-KW"/>
</dbReference>
<evidence type="ECO:0000256" key="6">
    <source>
        <dbReference type="ARBA" id="ARBA00023163"/>
    </source>
</evidence>
<dbReference type="SMART" id="SM00355">
    <property type="entry name" value="ZnF_C2H2"/>
    <property type="match status" value="2"/>
</dbReference>
<keyword evidence="14" id="KW-1185">Reference proteome</keyword>
<keyword evidence="9" id="KW-0863">Zinc-finger</keyword>
<keyword evidence="5" id="KW-0805">Transcription regulation</keyword>
<accession>A8X3L4</accession>
<reference evidence="13 14" key="2">
    <citation type="journal article" date="2011" name="PLoS Genet.">
        <title>Caenorhabditis briggsae recombinant inbred line genotypes reveal inter-strain incompatibility and the evolution of recombination.</title>
        <authorList>
            <person name="Ross J.A."/>
            <person name="Koboldt D.C."/>
            <person name="Staisch J.E."/>
            <person name="Chamberlin H.M."/>
            <person name="Gupta B.P."/>
            <person name="Miller R.D."/>
            <person name="Baird S.E."/>
            <person name="Haag E.S."/>
        </authorList>
    </citation>
    <scope>NUCLEOTIDE SEQUENCE [LARGE SCALE GENOMIC DNA]</scope>
    <source>
        <strain evidence="13 14">AF16</strain>
    </source>
</reference>
<gene>
    <name evidence="13 15" type="ORF">CBG07149</name>
    <name evidence="13" type="ORF">CBG_07149</name>
</gene>
<dbReference type="GeneID" id="8574258"/>
<dbReference type="PANTHER" id="PTHR13808">
    <property type="entry name" value="CBP/P300-RELATED"/>
    <property type="match status" value="1"/>
</dbReference>
<dbReference type="GO" id="GO:0045944">
    <property type="term" value="P:positive regulation of transcription by RNA polymerase II"/>
    <property type="evidence" value="ECO:0000318"/>
    <property type="project" value="GO_Central"/>
</dbReference>
<feature type="domain" description="CBP/p300-type HAT" evidence="12">
    <location>
        <begin position="237"/>
        <end position="537"/>
    </location>
</feature>
<protein>
    <recommendedName>
        <fullName evidence="2">histone acetyltransferase</fullName>
        <ecNumber evidence="2">2.3.1.48</ecNumber>
    </recommendedName>
</protein>
<keyword evidence="9" id="KW-0862">Zinc</keyword>
<dbReference type="InterPro" id="IPR031162">
    <property type="entry name" value="CBP_P300_HAT"/>
</dbReference>
<reference evidence="13 14" key="1">
    <citation type="journal article" date="2003" name="PLoS Biol.">
        <title>The genome sequence of Caenorhabditis briggsae: a platform for comparative genomics.</title>
        <authorList>
            <person name="Stein L.D."/>
            <person name="Bao Z."/>
            <person name="Blasiar D."/>
            <person name="Blumenthal T."/>
            <person name="Brent M.R."/>
            <person name="Chen N."/>
            <person name="Chinwalla A."/>
            <person name="Clarke L."/>
            <person name="Clee C."/>
            <person name="Coghlan A."/>
            <person name="Coulson A."/>
            <person name="D'Eustachio P."/>
            <person name="Fitch D.H."/>
            <person name="Fulton L.A."/>
            <person name="Fulton R.E."/>
            <person name="Griffiths-Jones S."/>
            <person name="Harris T.W."/>
            <person name="Hillier L.W."/>
            <person name="Kamath R."/>
            <person name="Kuwabara P.E."/>
            <person name="Mardis E.R."/>
            <person name="Marra M.A."/>
            <person name="Miner T.L."/>
            <person name="Minx P."/>
            <person name="Mullikin J.C."/>
            <person name="Plumb R.W."/>
            <person name="Rogers J."/>
            <person name="Schein J.E."/>
            <person name="Sohrmann M."/>
            <person name="Spieth J."/>
            <person name="Stajich J.E."/>
            <person name="Wei C."/>
            <person name="Willey D."/>
            <person name="Wilson R.K."/>
            <person name="Durbin R."/>
            <person name="Waterston R.H."/>
        </authorList>
    </citation>
    <scope>NUCLEOTIDE SEQUENCE [LARGE SCALE GENOMIC DNA]</scope>
    <source>
        <strain evidence="13 14">AF16</strain>
    </source>
</reference>
<dbReference type="Pfam" id="PF08214">
    <property type="entry name" value="HAT_KAT11"/>
    <property type="match status" value="1"/>
</dbReference>
<comment type="subcellular location">
    <subcellularLocation>
        <location evidence="1">Nucleus</location>
    </subcellularLocation>
</comment>
<evidence type="ECO:0000313" key="14">
    <source>
        <dbReference type="Proteomes" id="UP000008549"/>
    </source>
</evidence>
<dbReference type="AlphaFoldDB" id="A8X3L4"/>
<dbReference type="GO" id="GO:0005667">
    <property type="term" value="C:transcription regulator complex"/>
    <property type="evidence" value="ECO:0000318"/>
    <property type="project" value="GO_Central"/>
</dbReference>
<evidence type="ECO:0000259" key="12">
    <source>
        <dbReference type="PROSITE" id="PS51727"/>
    </source>
</evidence>
<dbReference type="CTD" id="8574258"/>
<keyword evidence="7" id="KW-0539">Nucleus</keyword>
<dbReference type="eggNOG" id="KOG1778">
    <property type="taxonomic scope" value="Eukaryota"/>
</dbReference>
<dbReference type="GO" id="GO:0003713">
    <property type="term" value="F:transcription coactivator activity"/>
    <property type="evidence" value="ECO:0000318"/>
    <property type="project" value="GO_Central"/>
</dbReference>
<keyword evidence="3" id="KW-0808">Transferase</keyword>
<dbReference type="GO" id="GO:0004402">
    <property type="term" value="F:histone acetyltransferase activity"/>
    <property type="evidence" value="ECO:0000318"/>
    <property type="project" value="GO_Central"/>
</dbReference>
<evidence type="ECO:0000256" key="2">
    <source>
        <dbReference type="ARBA" id="ARBA00013184"/>
    </source>
</evidence>
<feature type="region of interest" description="Disordered" evidence="10">
    <location>
        <begin position="56"/>
        <end position="112"/>
    </location>
</feature>
<dbReference type="PANTHER" id="PTHR13808:SF1">
    <property type="entry name" value="HISTONE ACETYLTRANSFERASE"/>
    <property type="match status" value="1"/>
</dbReference>
<dbReference type="SMART" id="SM01250">
    <property type="entry name" value="KAT11"/>
    <property type="match status" value="1"/>
</dbReference>
<dbReference type="KEGG" id="cbr:CBG_07149"/>
<dbReference type="Gene3D" id="3.30.160.60">
    <property type="entry name" value="Classic Zinc Finger"/>
    <property type="match status" value="1"/>
</dbReference>
<evidence type="ECO:0000256" key="8">
    <source>
        <dbReference type="ARBA" id="ARBA00048017"/>
    </source>
</evidence>
<evidence type="ECO:0000256" key="1">
    <source>
        <dbReference type="ARBA" id="ARBA00004123"/>
    </source>
</evidence>
<dbReference type="Proteomes" id="UP000008549">
    <property type="component" value="Unassembled WGS sequence"/>
</dbReference>
<evidence type="ECO:0000256" key="7">
    <source>
        <dbReference type="ARBA" id="ARBA00023242"/>
    </source>
</evidence>
<sequence length="568" mass="65840">MGKTNKYYTCAFCPKGLFPNSTKLRDHQRKKHANRWIQCSECNEKFLKSVFLTHQKKKHPNSQPGYEVAPPTPGPEAPDSSIPEDGGQNADPMDHDDPDLPGPGPATLQMGMRNLPREDPLEKENQNLPVDTFLLPFIETEIIELKMAAQIEEEEMELDDEEAAHGAEDVEQVTCCSRELRARYNVPNKLCAEESECQNEARISPNDEFMGLIKPSSNGRDYCMQCFARSNSFKCKLCVEKDAPMVLDAQKGGSRLVTAMEEKLNSILRAKLGSKDAERNRISVRSMAFEKKYGQAICYKTRTIAVFQRQDGVDQVFFMMFVREYKSTFVIDYLDSVKYLEADLRKQIYPEILLAYFDFARTLGILHGYIWAKPPVKGDDFIFNIHPEDQPYLDLNRLIGWYRGILDKGVREKRIKKYEDFGEKKIKKTEDLPLFIDSLWTKKMKEVEERPRTDKKQFDQDMDYHMKNHHQKDNFFIELVQGCELEDDDTPTTSHAWIMDSLMFREHCRENNWEFGCRERARFIQNTVLLSSTSRSVFFSSIVSCFNPSSSPESARLHFLFPVRFQSV</sequence>
<dbReference type="PROSITE" id="PS50157">
    <property type="entry name" value="ZINC_FINGER_C2H2_2"/>
    <property type="match status" value="1"/>
</dbReference>
<name>A8X3L4_CAEBR</name>
<proteinExistence type="predicted"/>
<feature type="domain" description="C2H2-type" evidence="11">
    <location>
        <begin position="37"/>
        <end position="64"/>
    </location>
</feature>
<keyword evidence="6" id="KW-0804">Transcription</keyword>
<organism evidence="13 14">
    <name type="scientific">Caenorhabditis briggsae</name>
    <dbReference type="NCBI Taxonomy" id="6238"/>
    <lineage>
        <taxon>Eukaryota</taxon>
        <taxon>Metazoa</taxon>
        <taxon>Ecdysozoa</taxon>
        <taxon>Nematoda</taxon>
        <taxon>Chromadorea</taxon>
        <taxon>Rhabditida</taxon>
        <taxon>Rhabditina</taxon>
        <taxon>Rhabditomorpha</taxon>
        <taxon>Rhabditoidea</taxon>
        <taxon>Rhabditidae</taxon>
        <taxon>Peloderinae</taxon>
        <taxon>Caenorhabditis</taxon>
    </lineage>
</organism>
<dbReference type="GO" id="GO:0031490">
    <property type="term" value="F:chromatin DNA binding"/>
    <property type="evidence" value="ECO:0000318"/>
    <property type="project" value="GO_Central"/>
</dbReference>
<evidence type="ECO:0000313" key="13">
    <source>
        <dbReference type="EMBL" id="CAP27224.1"/>
    </source>
</evidence>
<dbReference type="WormBase" id="CBG07149">
    <property type="protein sequence ID" value="CBP49372"/>
    <property type="gene ID" value="WBGene00029295"/>
</dbReference>
<dbReference type="RefSeq" id="XP_002632261.1">
    <property type="nucleotide sequence ID" value="XM_002632215.1"/>
</dbReference>
<dbReference type="GO" id="GO:0005634">
    <property type="term" value="C:nucleus"/>
    <property type="evidence" value="ECO:0007669"/>
    <property type="project" value="UniProtKB-SubCell"/>
</dbReference>
<dbReference type="EMBL" id="HE600957">
    <property type="protein sequence ID" value="CAP27224.1"/>
    <property type="molecule type" value="Genomic_DNA"/>
</dbReference>
<evidence type="ECO:0000256" key="3">
    <source>
        <dbReference type="ARBA" id="ARBA00022679"/>
    </source>
</evidence>
<dbReference type="STRING" id="6238.A8X3L4"/>
<evidence type="ECO:0000313" key="15">
    <source>
        <dbReference type="WormBase" id="CBG07149"/>
    </source>
</evidence>
<dbReference type="EC" id="2.3.1.48" evidence="2"/>